<evidence type="ECO:0000256" key="2">
    <source>
        <dbReference type="ARBA" id="ARBA00023015"/>
    </source>
</evidence>
<keyword evidence="7" id="KW-1185">Reference proteome</keyword>
<name>A0A9X2APM7_9BURK</name>
<dbReference type="InterPro" id="IPR028082">
    <property type="entry name" value="Peripla_BP_I"/>
</dbReference>
<dbReference type="RefSeq" id="WP_243309532.1">
    <property type="nucleotide sequence ID" value="NZ_JALGBI010000003.1"/>
</dbReference>
<dbReference type="Gene3D" id="3.40.50.2300">
    <property type="match status" value="2"/>
</dbReference>
<dbReference type="CDD" id="cd06289">
    <property type="entry name" value="PBP1_MalI-like"/>
    <property type="match status" value="1"/>
</dbReference>
<protein>
    <submittedName>
        <fullName evidence="6">LacI family DNA-binding transcriptional regulator</fullName>
    </submittedName>
</protein>
<dbReference type="AlphaFoldDB" id="A0A9X2APM7"/>
<dbReference type="PROSITE" id="PS00356">
    <property type="entry name" value="HTH_LACI_1"/>
    <property type="match status" value="1"/>
</dbReference>
<sequence length="343" mass="37214">MDKRRITINDIAAHAGVSRSTVSLVLQKHPRIPEETAEKVRQSIAALGYTYNRNAANLRRRTSQAIGLVINDIRNPFFAQLTSAVEERAAEAGYMVYLVESAEQPARQERLLESFIEHDVAGLIVCAATGTPPQAFDRFLAAGIPICMAVRPYPDARLDFAGSDNYGGAKMATQHLIDLGHRRIAFLGGERENPVRIDRLAGYFSGLDARGIAFDPALVVESRPSLTSGVADVNAVMRLEARPTAMLCYNDFVAMGVMHALRCAGLTPGEHMAVVGFDGMPETEITHPPLSTVQLYGRKIGSDAAELLISRIGDPARPPTRRVEQATLIVRASSGRPLNANGE</sequence>
<comment type="caution">
    <text evidence="6">The sequence shown here is derived from an EMBL/GenBank/DDBJ whole genome shotgun (WGS) entry which is preliminary data.</text>
</comment>
<keyword evidence="4" id="KW-0804">Transcription</keyword>
<evidence type="ECO:0000256" key="4">
    <source>
        <dbReference type="ARBA" id="ARBA00023163"/>
    </source>
</evidence>
<dbReference type="CDD" id="cd01392">
    <property type="entry name" value="HTH_LacI"/>
    <property type="match status" value="1"/>
</dbReference>
<dbReference type="EMBL" id="JALGBI010000003">
    <property type="protein sequence ID" value="MCJ0765948.1"/>
    <property type="molecule type" value="Genomic_DNA"/>
</dbReference>
<dbReference type="PANTHER" id="PTHR30146">
    <property type="entry name" value="LACI-RELATED TRANSCRIPTIONAL REPRESSOR"/>
    <property type="match status" value="1"/>
</dbReference>
<dbReference type="InterPro" id="IPR000843">
    <property type="entry name" value="HTH_LacI"/>
</dbReference>
<proteinExistence type="predicted"/>
<accession>A0A9X2APM7</accession>
<keyword evidence="3 6" id="KW-0238">DNA-binding</keyword>
<keyword evidence="2" id="KW-0805">Transcription regulation</keyword>
<evidence type="ECO:0000313" key="6">
    <source>
        <dbReference type="EMBL" id="MCJ0765948.1"/>
    </source>
</evidence>
<keyword evidence="1" id="KW-0678">Repressor</keyword>
<dbReference type="Pfam" id="PF13377">
    <property type="entry name" value="Peripla_BP_3"/>
    <property type="match status" value="1"/>
</dbReference>
<dbReference type="PROSITE" id="PS50932">
    <property type="entry name" value="HTH_LACI_2"/>
    <property type="match status" value="1"/>
</dbReference>
<dbReference type="SMART" id="SM00354">
    <property type="entry name" value="HTH_LACI"/>
    <property type="match status" value="1"/>
</dbReference>
<dbReference type="GO" id="GO:0003700">
    <property type="term" value="F:DNA-binding transcription factor activity"/>
    <property type="evidence" value="ECO:0007669"/>
    <property type="project" value="TreeGrafter"/>
</dbReference>
<dbReference type="SUPFAM" id="SSF53822">
    <property type="entry name" value="Periplasmic binding protein-like I"/>
    <property type="match status" value="1"/>
</dbReference>
<reference evidence="6" key="1">
    <citation type="submission" date="2022-03" db="EMBL/GenBank/DDBJ databases">
        <authorList>
            <person name="Woo C.Y."/>
        </authorList>
    </citation>
    <scope>NUCLEOTIDE SEQUENCE</scope>
    <source>
        <strain evidence="6">CYS-02</strain>
    </source>
</reference>
<dbReference type="GO" id="GO:0000976">
    <property type="term" value="F:transcription cis-regulatory region binding"/>
    <property type="evidence" value="ECO:0007669"/>
    <property type="project" value="TreeGrafter"/>
</dbReference>
<organism evidence="6 7">
    <name type="scientific">Variovorax terrae</name>
    <dbReference type="NCBI Taxonomy" id="2923278"/>
    <lineage>
        <taxon>Bacteria</taxon>
        <taxon>Pseudomonadati</taxon>
        <taxon>Pseudomonadota</taxon>
        <taxon>Betaproteobacteria</taxon>
        <taxon>Burkholderiales</taxon>
        <taxon>Comamonadaceae</taxon>
        <taxon>Variovorax</taxon>
    </lineage>
</organism>
<dbReference type="Pfam" id="PF00356">
    <property type="entry name" value="LacI"/>
    <property type="match status" value="1"/>
</dbReference>
<feature type="domain" description="HTH lacI-type" evidence="5">
    <location>
        <begin position="6"/>
        <end position="60"/>
    </location>
</feature>
<evidence type="ECO:0000256" key="1">
    <source>
        <dbReference type="ARBA" id="ARBA00022491"/>
    </source>
</evidence>
<gene>
    <name evidence="6" type="ORF">MMF98_22260</name>
</gene>
<dbReference type="SUPFAM" id="SSF47413">
    <property type="entry name" value="lambda repressor-like DNA-binding domains"/>
    <property type="match status" value="1"/>
</dbReference>
<dbReference type="Gene3D" id="1.10.260.40">
    <property type="entry name" value="lambda repressor-like DNA-binding domains"/>
    <property type="match status" value="1"/>
</dbReference>
<evidence type="ECO:0000313" key="7">
    <source>
        <dbReference type="Proteomes" id="UP001139447"/>
    </source>
</evidence>
<dbReference type="InterPro" id="IPR046335">
    <property type="entry name" value="LacI/GalR-like_sensor"/>
</dbReference>
<dbReference type="InterPro" id="IPR010982">
    <property type="entry name" value="Lambda_DNA-bd_dom_sf"/>
</dbReference>
<dbReference type="PANTHER" id="PTHR30146:SF148">
    <property type="entry name" value="HTH-TYPE TRANSCRIPTIONAL REPRESSOR PURR-RELATED"/>
    <property type="match status" value="1"/>
</dbReference>
<evidence type="ECO:0000259" key="5">
    <source>
        <dbReference type="PROSITE" id="PS50932"/>
    </source>
</evidence>
<dbReference type="Proteomes" id="UP001139447">
    <property type="component" value="Unassembled WGS sequence"/>
</dbReference>
<evidence type="ECO:0000256" key="3">
    <source>
        <dbReference type="ARBA" id="ARBA00023125"/>
    </source>
</evidence>